<evidence type="ECO:0000256" key="1">
    <source>
        <dbReference type="ARBA" id="ARBA00022679"/>
    </source>
</evidence>
<dbReference type="SUPFAM" id="SSF110857">
    <property type="entry name" value="Gamma-glutamyl cyclotransferase-like"/>
    <property type="match status" value="1"/>
</dbReference>
<name>A0A937RIA7_9ACTN</name>
<dbReference type="PANTHER" id="PTHR31544:SF2">
    <property type="entry name" value="AIG2-LIKE PROTEIN D"/>
    <property type="match status" value="1"/>
</dbReference>
<gene>
    <name evidence="4" type="ORF">I7412_26760</name>
</gene>
<dbReference type="Proteomes" id="UP000604475">
    <property type="component" value="Unassembled WGS sequence"/>
</dbReference>
<dbReference type="InterPro" id="IPR036568">
    <property type="entry name" value="GGCT-like_sf"/>
</dbReference>
<keyword evidence="1" id="KW-0808">Transferase</keyword>
<dbReference type="GO" id="GO:0016740">
    <property type="term" value="F:transferase activity"/>
    <property type="evidence" value="ECO:0007669"/>
    <property type="project" value="UniProtKB-KW"/>
</dbReference>
<dbReference type="Gene3D" id="3.10.490.10">
    <property type="entry name" value="Gamma-glutamyl cyclotransferase-like"/>
    <property type="match status" value="1"/>
</dbReference>
<dbReference type="Pfam" id="PF06094">
    <property type="entry name" value="GGACT"/>
    <property type="match status" value="1"/>
</dbReference>
<evidence type="ECO:0000259" key="3">
    <source>
        <dbReference type="Pfam" id="PF06094"/>
    </source>
</evidence>
<organism evidence="4 5">
    <name type="scientific">Frankia nepalensis</name>
    <dbReference type="NCBI Taxonomy" id="1836974"/>
    <lineage>
        <taxon>Bacteria</taxon>
        <taxon>Bacillati</taxon>
        <taxon>Actinomycetota</taxon>
        <taxon>Actinomycetes</taxon>
        <taxon>Frankiales</taxon>
        <taxon>Frankiaceae</taxon>
        <taxon>Frankia</taxon>
    </lineage>
</organism>
<feature type="domain" description="Gamma-glutamylcyclotransferase AIG2-like" evidence="3">
    <location>
        <begin position="18"/>
        <end position="104"/>
    </location>
</feature>
<protein>
    <recommendedName>
        <fullName evidence="2">Putative gamma-glutamylcyclotransferase</fullName>
    </recommendedName>
</protein>
<evidence type="ECO:0000313" key="5">
    <source>
        <dbReference type="Proteomes" id="UP000604475"/>
    </source>
</evidence>
<comment type="caution">
    <text evidence="4">The sequence shown here is derived from an EMBL/GenBank/DDBJ whole genome shotgun (WGS) entry which is preliminary data.</text>
</comment>
<evidence type="ECO:0000313" key="4">
    <source>
        <dbReference type="EMBL" id="MBL7630697.1"/>
    </source>
</evidence>
<evidence type="ECO:0000256" key="2">
    <source>
        <dbReference type="ARBA" id="ARBA00030602"/>
    </source>
</evidence>
<keyword evidence="5" id="KW-1185">Reference proteome</keyword>
<sequence>MGAAGGQAPVGERAGLGLFAYGTLMFEAVVEGLVGRRLPTAPAVAAGWRAARLPGRVYPGLVPAAGGRALGLVLSGLTPAEWSVLDAFEGDSYLLRTVAVEVSGAGPDPVRVPAPVPGAGTGASGVGGPVLDAGERPASVALTYTWRNLADVEDEDWDPNWFTTHWLSRYTARLWDD</sequence>
<proteinExistence type="predicted"/>
<dbReference type="CDD" id="cd06661">
    <property type="entry name" value="GGCT_like"/>
    <property type="match status" value="1"/>
</dbReference>
<dbReference type="InterPro" id="IPR013024">
    <property type="entry name" value="GGCT-like"/>
</dbReference>
<dbReference type="InterPro" id="IPR045038">
    <property type="entry name" value="AIG2-like"/>
</dbReference>
<accession>A0A937RIA7</accession>
<reference evidence="4" key="1">
    <citation type="submission" date="2020-12" db="EMBL/GenBank/DDBJ databases">
        <title>Genomic characterization of non-nitrogen-fixing Frankia strains.</title>
        <authorList>
            <person name="Carlos-Shanley C."/>
            <person name="Guerra T."/>
            <person name="Hahn D."/>
        </authorList>
    </citation>
    <scope>NUCLEOTIDE SEQUENCE</scope>
    <source>
        <strain evidence="4">CN6</strain>
    </source>
</reference>
<dbReference type="EMBL" id="JAEACQ010000253">
    <property type="protein sequence ID" value="MBL7630697.1"/>
    <property type="molecule type" value="Genomic_DNA"/>
</dbReference>
<dbReference type="AlphaFoldDB" id="A0A937RIA7"/>
<dbReference type="PANTHER" id="PTHR31544">
    <property type="entry name" value="AIG2-LIKE PROTEIN D"/>
    <property type="match status" value="1"/>
</dbReference>
<dbReference type="InterPro" id="IPR009288">
    <property type="entry name" value="AIG2-like_dom"/>
</dbReference>